<dbReference type="InterPro" id="IPR007168">
    <property type="entry name" value="Phageshock_PspC_N"/>
</dbReference>
<organism evidence="9 10">
    <name type="scientific">Longispora fulva</name>
    <dbReference type="NCBI Taxonomy" id="619741"/>
    <lineage>
        <taxon>Bacteria</taxon>
        <taxon>Bacillati</taxon>
        <taxon>Actinomycetota</taxon>
        <taxon>Actinomycetes</taxon>
        <taxon>Micromonosporales</taxon>
        <taxon>Micromonosporaceae</taxon>
        <taxon>Longispora</taxon>
    </lineage>
</organism>
<evidence type="ECO:0000313" key="10">
    <source>
        <dbReference type="Proteomes" id="UP000622552"/>
    </source>
</evidence>
<dbReference type="PANTHER" id="PTHR33885:SF3">
    <property type="entry name" value="PHAGE SHOCK PROTEIN C"/>
    <property type="match status" value="1"/>
</dbReference>
<name>A0A8J7GGD0_9ACTN</name>
<dbReference type="GO" id="GO:0005886">
    <property type="term" value="C:plasma membrane"/>
    <property type="evidence" value="ECO:0007669"/>
    <property type="project" value="UniProtKB-SubCell"/>
</dbReference>
<dbReference type="AlphaFoldDB" id="A0A8J7GGD0"/>
<dbReference type="SUPFAM" id="SSF81995">
    <property type="entry name" value="beta-sandwich domain of Sec23/24"/>
    <property type="match status" value="1"/>
</dbReference>
<accession>A0A8J7GGD0</accession>
<evidence type="ECO:0000313" key="9">
    <source>
        <dbReference type="EMBL" id="MBG6140163.1"/>
    </source>
</evidence>
<feature type="transmembrane region" description="Helical" evidence="7">
    <location>
        <begin position="237"/>
        <end position="256"/>
    </location>
</feature>
<keyword evidence="4 7" id="KW-1133">Transmembrane helix</keyword>
<proteinExistence type="predicted"/>
<sequence length="403" mass="41779">MTTPSHVPPPTADFRSRYSRPKEGRKLAGVCAALGRATNTDPVLWRVVFAVFALFGGAGLVAYAAGWLLLPEDGDSASPVEALLGRGQSSTSPLVTILVAIGAVTGAIAVADTNFEFAAILALIVVGVVLLVNKRPAGYPPPPVPFYMPAQATQTAPDAPTVPQAPPAGSVPFAPHGPYQQTGWTPPPPRPMQPPRPPKRPREKSILSRLTVFAALIAVGVLGILDASGRNVSVATYFGVALGVVGLGLVVGTFLGRGYKLIVLGFVLAFGLAVSASASEVRTSVVRDGGTRTWIPQSVGVIDPDYSIRVGLGTLDLRGVDFTDHTVTVSVSSSAGEMRVLLPATVDVEVHPVISNGEATVLDHHLDPDSDRSTITDLGADGTGGGKLIINLNVKFGTATVTR</sequence>
<keyword evidence="5 7" id="KW-0472">Membrane</keyword>
<dbReference type="EMBL" id="JADOUF010000001">
    <property type="protein sequence ID" value="MBG6140163.1"/>
    <property type="molecule type" value="Genomic_DNA"/>
</dbReference>
<evidence type="ECO:0000259" key="8">
    <source>
        <dbReference type="Pfam" id="PF04024"/>
    </source>
</evidence>
<feature type="compositionally biased region" description="Pro residues" evidence="6">
    <location>
        <begin position="185"/>
        <end position="196"/>
    </location>
</feature>
<evidence type="ECO:0000256" key="5">
    <source>
        <dbReference type="ARBA" id="ARBA00023136"/>
    </source>
</evidence>
<reference evidence="9" key="1">
    <citation type="submission" date="2020-11" db="EMBL/GenBank/DDBJ databases">
        <title>Sequencing the genomes of 1000 actinobacteria strains.</title>
        <authorList>
            <person name="Klenk H.-P."/>
        </authorList>
    </citation>
    <scope>NUCLEOTIDE SEQUENCE</scope>
    <source>
        <strain evidence="9">DSM 45356</strain>
    </source>
</reference>
<keyword evidence="10" id="KW-1185">Reference proteome</keyword>
<keyword evidence="3 7" id="KW-0812">Transmembrane</keyword>
<dbReference type="PANTHER" id="PTHR33885">
    <property type="entry name" value="PHAGE SHOCK PROTEIN C"/>
    <property type="match status" value="1"/>
</dbReference>
<feature type="transmembrane region" description="Helical" evidence="7">
    <location>
        <begin position="43"/>
        <end position="70"/>
    </location>
</feature>
<keyword evidence="2" id="KW-1003">Cell membrane</keyword>
<evidence type="ECO:0000256" key="4">
    <source>
        <dbReference type="ARBA" id="ARBA00022989"/>
    </source>
</evidence>
<feature type="transmembrane region" description="Helical" evidence="7">
    <location>
        <begin position="91"/>
        <end position="111"/>
    </location>
</feature>
<protein>
    <submittedName>
        <fullName evidence="9">Phage shock protein PspC (Stress-responsive transcriptional regulator)</fullName>
    </submittedName>
</protein>
<comment type="caution">
    <text evidence="9">The sequence shown here is derived from an EMBL/GenBank/DDBJ whole genome shotgun (WGS) entry which is preliminary data.</text>
</comment>
<feature type="domain" description="Phage shock protein PspC N-terminal" evidence="8">
    <location>
        <begin position="17"/>
        <end position="72"/>
    </location>
</feature>
<evidence type="ECO:0000256" key="2">
    <source>
        <dbReference type="ARBA" id="ARBA00022475"/>
    </source>
</evidence>
<dbReference type="InterPro" id="IPR052027">
    <property type="entry name" value="PspC"/>
</dbReference>
<evidence type="ECO:0000256" key="3">
    <source>
        <dbReference type="ARBA" id="ARBA00022692"/>
    </source>
</evidence>
<dbReference type="Pfam" id="PF04024">
    <property type="entry name" value="PspC"/>
    <property type="match status" value="1"/>
</dbReference>
<evidence type="ECO:0000256" key="1">
    <source>
        <dbReference type="ARBA" id="ARBA00004162"/>
    </source>
</evidence>
<gene>
    <name evidence="9" type="ORF">IW245_006357</name>
</gene>
<dbReference type="Proteomes" id="UP000622552">
    <property type="component" value="Unassembled WGS sequence"/>
</dbReference>
<comment type="subcellular location">
    <subcellularLocation>
        <location evidence="1">Cell membrane</location>
        <topology evidence="1">Single-pass membrane protein</topology>
    </subcellularLocation>
</comment>
<feature type="transmembrane region" description="Helical" evidence="7">
    <location>
        <begin position="261"/>
        <end position="278"/>
    </location>
</feature>
<feature type="transmembrane region" description="Helical" evidence="7">
    <location>
        <begin position="117"/>
        <end position="133"/>
    </location>
</feature>
<feature type="transmembrane region" description="Helical" evidence="7">
    <location>
        <begin position="206"/>
        <end position="225"/>
    </location>
</feature>
<evidence type="ECO:0000256" key="7">
    <source>
        <dbReference type="SAM" id="Phobius"/>
    </source>
</evidence>
<feature type="region of interest" description="Disordered" evidence="6">
    <location>
        <begin position="155"/>
        <end position="202"/>
    </location>
</feature>
<dbReference type="RefSeq" id="WP_197006737.1">
    <property type="nucleotide sequence ID" value="NZ_BONS01000006.1"/>
</dbReference>
<evidence type="ECO:0000256" key="6">
    <source>
        <dbReference type="SAM" id="MobiDB-lite"/>
    </source>
</evidence>